<evidence type="ECO:0000256" key="5">
    <source>
        <dbReference type="ARBA" id="ARBA00023002"/>
    </source>
</evidence>
<protein>
    <recommendedName>
        <fullName evidence="7">N-acetyl-gamma-glutamyl-phosphate reductase</fullName>
        <shortName evidence="7">AGPR</shortName>
        <ecNumber evidence="7">1.2.1.38</ecNumber>
    </recommendedName>
    <alternativeName>
        <fullName evidence="7">N-acetyl-glutamate semialdehyde dehydrogenase</fullName>
        <shortName evidence="7">NAGSA dehydrogenase</shortName>
    </alternativeName>
</protein>
<keyword evidence="7" id="KW-0963">Cytoplasm</keyword>
<dbReference type="NCBIfam" id="TIGR01850">
    <property type="entry name" value="argC"/>
    <property type="match status" value="1"/>
</dbReference>
<dbReference type="CDD" id="cd23934">
    <property type="entry name" value="AGPR_1_C"/>
    <property type="match status" value="1"/>
</dbReference>
<accession>A0A7Y0EDF1</accession>
<comment type="subcellular location">
    <subcellularLocation>
        <location evidence="7">Cytoplasm</location>
    </subcellularLocation>
</comment>
<dbReference type="InterPro" id="IPR023013">
    <property type="entry name" value="AGPR_AS"/>
</dbReference>
<gene>
    <name evidence="7" type="primary">argC</name>
    <name evidence="10" type="ORF">HBE96_01155</name>
</gene>
<dbReference type="CDD" id="cd17895">
    <property type="entry name" value="AGPR_1_N"/>
    <property type="match status" value="1"/>
</dbReference>
<evidence type="ECO:0000313" key="10">
    <source>
        <dbReference type="EMBL" id="NMM61326.1"/>
    </source>
</evidence>
<dbReference type="Pfam" id="PF01118">
    <property type="entry name" value="Semialdhyde_dh"/>
    <property type="match status" value="1"/>
</dbReference>
<evidence type="ECO:0000256" key="6">
    <source>
        <dbReference type="ARBA" id="ARBA00050557"/>
    </source>
</evidence>
<dbReference type="GO" id="GO:0003942">
    <property type="term" value="F:N-acetyl-gamma-glutamyl-phosphate reductase activity"/>
    <property type="evidence" value="ECO:0007669"/>
    <property type="project" value="UniProtKB-UniRule"/>
</dbReference>
<dbReference type="GO" id="GO:0005737">
    <property type="term" value="C:cytoplasm"/>
    <property type="evidence" value="ECO:0007669"/>
    <property type="project" value="UniProtKB-SubCell"/>
</dbReference>
<name>A0A7Y0EDF1_9CLOT</name>
<dbReference type="InterPro" id="IPR000534">
    <property type="entry name" value="Semialdehyde_DH_NAD-bd"/>
</dbReference>
<dbReference type="SUPFAM" id="SSF51735">
    <property type="entry name" value="NAD(P)-binding Rossmann-fold domains"/>
    <property type="match status" value="1"/>
</dbReference>
<dbReference type="PANTHER" id="PTHR32338:SF10">
    <property type="entry name" value="N-ACETYL-GAMMA-GLUTAMYL-PHOSPHATE REDUCTASE, CHLOROPLASTIC-RELATED"/>
    <property type="match status" value="1"/>
</dbReference>
<dbReference type="InterPro" id="IPR036291">
    <property type="entry name" value="NAD(P)-bd_dom_sf"/>
</dbReference>
<keyword evidence="2 7" id="KW-0055">Arginine biosynthesis</keyword>
<keyword evidence="5 7" id="KW-0560">Oxidoreductase</keyword>
<dbReference type="EC" id="1.2.1.38" evidence="7"/>
<dbReference type="FunFam" id="3.30.360.10:FF:000014">
    <property type="entry name" value="N-acetyl-gamma-glutamyl-phosphate reductase"/>
    <property type="match status" value="1"/>
</dbReference>
<comment type="pathway">
    <text evidence="1 7">Amino-acid biosynthesis; L-arginine biosynthesis; N(2)-acetyl-L-ornithine from L-glutamate: step 3/4.</text>
</comment>
<comment type="function">
    <text evidence="7">Catalyzes the NADPH-dependent reduction of N-acetyl-5-glutamyl phosphate to yield N-acetyl-L-glutamate 5-semialdehyde.</text>
</comment>
<dbReference type="Pfam" id="PF22698">
    <property type="entry name" value="Semialdhyde_dhC_1"/>
    <property type="match status" value="1"/>
</dbReference>
<dbReference type="EMBL" id="JABBNI010000004">
    <property type="protein sequence ID" value="NMM61326.1"/>
    <property type="molecule type" value="Genomic_DNA"/>
</dbReference>
<dbReference type="GO" id="GO:0006526">
    <property type="term" value="P:L-arginine biosynthetic process"/>
    <property type="evidence" value="ECO:0007669"/>
    <property type="project" value="UniProtKB-UniRule"/>
</dbReference>
<comment type="catalytic activity">
    <reaction evidence="6 7">
        <text>N-acetyl-L-glutamate 5-semialdehyde + phosphate + NADP(+) = N-acetyl-L-glutamyl 5-phosphate + NADPH + H(+)</text>
        <dbReference type="Rhea" id="RHEA:21588"/>
        <dbReference type="ChEBI" id="CHEBI:15378"/>
        <dbReference type="ChEBI" id="CHEBI:29123"/>
        <dbReference type="ChEBI" id="CHEBI:43474"/>
        <dbReference type="ChEBI" id="CHEBI:57783"/>
        <dbReference type="ChEBI" id="CHEBI:57936"/>
        <dbReference type="ChEBI" id="CHEBI:58349"/>
        <dbReference type="EC" id="1.2.1.38"/>
    </reaction>
</comment>
<evidence type="ECO:0000256" key="3">
    <source>
        <dbReference type="ARBA" id="ARBA00022605"/>
    </source>
</evidence>
<dbReference type="UniPathway" id="UPA00068">
    <property type="reaction ID" value="UER00108"/>
</dbReference>
<dbReference type="InterPro" id="IPR058924">
    <property type="entry name" value="AGPR_dimerisation_dom"/>
</dbReference>
<evidence type="ECO:0000259" key="9">
    <source>
        <dbReference type="SMART" id="SM00859"/>
    </source>
</evidence>
<reference evidence="10 11" key="2">
    <citation type="submission" date="2020-06" db="EMBL/GenBank/DDBJ databases">
        <title>Complete Genome Sequence of Clostridium muelleri sp. nov. P21T, an Acid-Alcohol Producing Acetogen Isolated from Old Hay.</title>
        <authorList>
            <person name="Duncan K.E."/>
            <person name="Tanner R.S."/>
        </authorList>
    </citation>
    <scope>NUCLEOTIDE SEQUENCE [LARGE SCALE GENOMIC DNA]</scope>
    <source>
        <strain evidence="10 11">P21</strain>
    </source>
</reference>
<evidence type="ECO:0000256" key="4">
    <source>
        <dbReference type="ARBA" id="ARBA00022857"/>
    </source>
</evidence>
<evidence type="ECO:0000256" key="8">
    <source>
        <dbReference type="PROSITE-ProRule" id="PRU10010"/>
    </source>
</evidence>
<sequence length="345" mass="38758">MIKVGIIGSTGYAGQQLVWLLQNHPSIEIVFLCSHSYENTLYKDIYKNFNGFIDDLCINIHEAEYKLNCINMLFLALPHGKSFNITKKALEKGVKVIDLGADFRINSENIYEQWYKVKHTSPELLKESVYGLTELNRNHIKKASLIANPGCYPTASILALAPLLKLNLVDKSSIIIDAKSGISGAGRNASIGNIFAECNESIKAYSVGEHRHTPEIEQELGLICNDNITLTFTPHLVPMNRGILSVCYSKLICKKSQEEIYKIYKDFYKNEFFIKITDTMPETRWVKGSNLCHIGIRLDERTGRVIIASCIDNLIKGAAGQAVQNMNLMFNLDEKTGLDFPAMMP</sequence>
<comment type="caution">
    <text evidence="10">The sequence shown here is derived from an EMBL/GenBank/DDBJ whole genome shotgun (WGS) entry which is preliminary data.</text>
</comment>
<comment type="similarity">
    <text evidence="7">Belongs to the NAGSA dehydrogenase family. Type 1 subfamily.</text>
</comment>
<evidence type="ECO:0000256" key="7">
    <source>
        <dbReference type="HAMAP-Rule" id="MF_00150"/>
    </source>
</evidence>
<feature type="active site" evidence="7 8">
    <location>
        <position position="151"/>
    </location>
</feature>
<dbReference type="InterPro" id="IPR000706">
    <property type="entry name" value="AGPR_type-1"/>
</dbReference>
<dbReference type="Gene3D" id="3.30.360.10">
    <property type="entry name" value="Dihydrodipicolinate Reductase, domain 2"/>
    <property type="match status" value="1"/>
</dbReference>
<keyword evidence="3 7" id="KW-0028">Amino-acid biosynthesis</keyword>
<dbReference type="GO" id="GO:0070401">
    <property type="term" value="F:NADP+ binding"/>
    <property type="evidence" value="ECO:0007669"/>
    <property type="project" value="InterPro"/>
</dbReference>
<dbReference type="SUPFAM" id="SSF55347">
    <property type="entry name" value="Glyceraldehyde-3-phosphate dehydrogenase-like, C-terminal domain"/>
    <property type="match status" value="1"/>
</dbReference>
<keyword evidence="11" id="KW-1185">Reference proteome</keyword>
<evidence type="ECO:0000256" key="2">
    <source>
        <dbReference type="ARBA" id="ARBA00022571"/>
    </source>
</evidence>
<reference evidence="10 11" key="1">
    <citation type="submission" date="2020-04" db="EMBL/GenBank/DDBJ databases">
        <authorList>
            <person name="Doyle D.A."/>
        </authorList>
    </citation>
    <scope>NUCLEOTIDE SEQUENCE [LARGE SCALE GENOMIC DNA]</scope>
    <source>
        <strain evidence="10 11">P21</strain>
    </source>
</reference>
<dbReference type="Gene3D" id="3.40.50.720">
    <property type="entry name" value="NAD(P)-binding Rossmann-like Domain"/>
    <property type="match status" value="1"/>
</dbReference>
<dbReference type="SMART" id="SM00859">
    <property type="entry name" value="Semialdhyde_dh"/>
    <property type="match status" value="1"/>
</dbReference>
<dbReference type="PANTHER" id="PTHR32338">
    <property type="entry name" value="N-ACETYL-GAMMA-GLUTAMYL-PHOSPHATE REDUCTASE, CHLOROPLASTIC-RELATED-RELATED"/>
    <property type="match status" value="1"/>
</dbReference>
<dbReference type="InterPro" id="IPR050085">
    <property type="entry name" value="AGPR"/>
</dbReference>
<dbReference type="PROSITE" id="PS01224">
    <property type="entry name" value="ARGC"/>
    <property type="match status" value="1"/>
</dbReference>
<dbReference type="AlphaFoldDB" id="A0A7Y0EDF1"/>
<evidence type="ECO:0000313" key="11">
    <source>
        <dbReference type="Proteomes" id="UP000537131"/>
    </source>
</evidence>
<proteinExistence type="inferred from homology"/>
<feature type="domain" description="Semialdehyde dehydrogenase NAD-binding" evidence="9">
    <location>
        <begin position="3"/>
        <end position="143"/>
    </location>
</feature>
<organism evidence="10 11">
    <name type="scientific">Clostridium muellerianum</name>
    <dbReference type="NCBI Taxonomy" id="2716538"/>
    <lineage>
        <taxon>Bacteria</taxon>
        <taxon>Bacillati</taxon>
        <taxon>Bacillota</taxon>
        <taxon>Clostridia</taxon>
        <taxon>Eubacteriales</taxon>
        <taxon>Clostridiaceae</taxon>
        <taxon>Clostridium</taxon>
    </lineage>
</organism>
<keyword evidence="4 7" id="KW-0521">NADP</keyword>
<dbReference type="RefSeq" id="WP_169295936.1">
    <property type="nucleotide sequence ID" value="NZ_JABBNI010000004.1"/>
</dbReference>
<dbReference type="HAMAP" id="MF_00150">
    <property type="entry name" value="ArgC_type1"/>
    <property type="match status" value="1"/>
</dbReference>
<evidence type="ECO:0000256" key="1">
    <source>
        <dbReference type="ARBA" id="ARBA00004862"/>
    </source>
</evidence>
<dbReference type="Proteomes" id="UP000537131">
    <property type="component" value="Unassembled WGS sequence"/>
</dbReference>
<dbReference type="GO" id="GO:0051287">
    <property type="term" value="F:NAD binding"/>
    <property type="evidence" value="ECO:0007669"/>
    <property type="project" value="InterPro"/>
</dbReference>